<dbReference type="EMBL" id="JAQQAL010000011">
    <property type="protein sequence ID" value="MDC7226375.1"/>
    <property type="molecule type" value="Genomic_DNA"/>
</dbReference>
<gene>
    <name evidence="10" type="ORF">PQJ61_06395</name>
</gene>
<feature type="transmembrane region" description="Helical" evidence="8">
    <location>
        <begin position="216"/>
        <end position="237"/>
    </location>
</feature>
<dbReference type="SMART" id="SM01049">
    <property type="entry name" value="Cache_2"/>
    <property type="match status" value="1"/>
</dbReference>
<reference evidence="10 11" key="1">
    <citation type="submission" date="2022-12" db="EMBL/GenBank/DDBJ databases">
        <title>Metagenome assembled genome from gulf of manar.</title>
        <authorList>
            <person name="Kohli P."/>
            <person name="Pk S."/>
            <person name="Venkata Ramana C."/>
            <person name="Sasikala C."/>
        </authorList>
    </citation>
    <scope>NUCLEOTIDE SEQUENCE [LARGE SCALE GENOMIC DNA]</scope>
    <source>
        <strain evidence="10">JB008</strain>
    </source>
</reference>
<dbReference type="Gene3D" id="1.10.287.950">
    <property type="entry name" value="Methyl-accepting chemotaxis protein"/>
    <property type="match status" value="1"/>
</dbReference>
<organism evidence="10 11">
    <name type="scientific">Candidatus Thalassospirochaeta sargassi</name>
    <dbReference type="NCBI Taxonomy" id="3119039"/>
    <lineage>
        <taxon>Bacteria</taxon>
        <taxon>Pseudomonadati</taxon>
        <taxon>Spirochaetota</taxon>
        <taxon>Spirochaetia</taxon>
        <taxon>Spirochaetales</taxon>
        <taxon>Spirochaetaceae</taxon>
        <taxon>Candidatus Thalassospirochaeta</taxon>
    </lineage>
</organism>
<evidence type="ECO:0000256" key="3">
    <source>
        <dbReference type="ARBA" id="ARBA00022692"/>
    </source>
</evidence>
<dbReference type="Pfam" id="PF00015">
    <property type="entry name" value="MCPsignal"/>
    <property type="match status" value="1"/>
</dbReference>
<accession>A0AAJ1IBT3</accession>
<evidence type="ECO:0000256" key="2">
    <source>
        <dbReference type="ARBA" id="ARBA00022475"/>
    </source>
</evidence>
<dbReference type="PANTHER" id="PTHR32089:SF112">
    <property type="entry name" value="LYSOZYME-LIKE PROTEIN-RELATED"/>
    <property type="match status" value="1"/>
</dbReference>
<protein>
    <submittedName>
        <fullName evidence="10">Methyl-accepting chemotaxis protein</fullName>
    </submittedName>
</protein>
<dbReference type="InterPro" id="IPR033480">
    <property type="entry name" value="sCache_2"/>
</dbReference>
<keyword evidence="5 8" id="KW-0472">Membrane</keyword>
<dbReference type="Proteomes" id="UP001221217">
    <property type="component" value="Unassembled WGS sequence"/>
</dbReference>
<feature type="transmembrane region" description="Helical" evidence="8">
    <location>
        <begin position="12"/>
        <end position="34"/>
    </location>
</feature>
<keyword evidence="6 7" id="KW-0807">Transducer</keyword>
<keyword evidence="4 8" id="KW-1133">Transmembrane helix</keyword>
<evidence type="ECO:0000256" key="7">
    <source>
        <dbReference type="PROSITE-ProRule" id="PRU00284"/>
    </source>
</evidence>
<evidence type="ECO:0000256" key="5">
    <source>
        <dbReference type="ARBA" id="ARBA00023136"/>
    </source>
</evidence>
<evidence type="ECO:0000313" key="10">
    <source>
        <dbReference type="EMBL" id="MDC7226375.1"/>
    </source>
</evidence>
<dbReference type="PROSITE" id="PS50111">
    <property type="entry name" value="CHEMOTAXIS_TRANSDUC_2"/>
    <property type="match status" value="1"/>
</dbReference>
<proteinExistence type="predicted"/>
<dbReference type="Gene3D" id="6.10.340.10">
    <property type="match status" value="1"/>
</dbReference>
<evidence type="ECO:0000259" key="9">
    <source>
        <dbReference type="PROSITE" id="PS50111"/>
    </source>
</evidence>
<dbReference type="InterPro" id="IPR004089">
    <property type="entry name" value="MCPsignal_dom"/>
</dbReference>
<evidence type="ECO:0000256" key="4">
    <source>
        <dbReference type="ARBA" id="ARBA00022989"/>
    </source>
</evidence>
<keyword evidence="3 8" id="KW-0812">Transmembrane</keyword>
<dbReference type="SUPFAM" id="SSF58104">
    <property type="entry name" value="Methyl-accepting chemotaxis protein (MCP) signaling domain"/>
    <property type="match status" value="1"/>
</dbReference>
<evidence type="ECO:0000256" key="8">
    <source>
        <dbReference type="SAM" id="Phobius"/>
    </source>
</evidence>
<dbReference type="PANTHER" id="PTHR32089">
    <property type="entry name" value="METHYL-ACCEPTING CHEMOTAXIS PROTEIN MCPB"/>
    <property type="match status" value="1"/>
</dbReference>
<evidence type="ECO:0000256" key="6">
    <source>
        <dbReference type="ARBA" id="ARBA00023224"/>
    </source>
</evidence>
<feature type="domain" description="Methyl-accepting transducer" evidence="9">
    <location>
        <begin position="341"/>
        <end position="563"/>
    </location>
</feature>
<dbReference type="GO" id="GO:0007165">
    <property type="term" value="P:signal transduction"/>
    <property type="evidence" value="ECO:0007669"/>
    <property type="project" value="UniProtKB-KW"/>
</dbReference>
<evidence type="ECO:0000313" key="11">
    <source>
        <dbReference type="Proteomes" id="UP001221217"/>
    </source>
</evidence>
<dbReference type="SMART" id="SM00283">
    <property type="entry name" value="MA"/>
    <property type="match status" value="1"/>
</dbReference>
<name>A0AAJ1IBT3_9SPIO</name>
<sequence length="632" mass="69078">MNKNKSFHIGINIRITVPVAFLFLVFFVISTIAYNRVITEVECTYAEKSSNLIFDGYKNELQSTTETAAGLLEIVYKRKDLSNEQKLELAREMIEPLRFGVDGYFYAYESGTGINVIHGANPANEGKNLWGLQSPDGTQYIIRDLDKAAESGEMFVNFYWSKPGEDQDKVFPKLGTAMMVPGTNIWIGTGAYTDDVQKTIDAINADLSEMVSRSQLILVLIFTAAIILIIFFTVTRINSITRPIIRLANLMEEGKGNDFSREFSYKRNKVVRDETDHLGESYNNIARGVSLFMNNLHENIKLYTESSSLLKEHISDTSDNVGEISSAVSNVTKQTKAQSFSTENTSKSLQQLTDSIETLNHSVENQVRAVADASAAIEEMTAGIDSINKLIFNSENEVKDMITTSQQGKTALGNVLELIKTIVKESEQLTQANELISNFSSQTNLLSMNAAIEAAHAGDAGKGFSVVADEIRKLAELSAEQSKSVQQNLNTISKSIEQVSAAASGTDSNFSNIIDAITKVSEAFTVIGSSTEELNAGSNQILDGLSKIKSTSETVKDGTAAMLGNASGISTAVDVQKRSSAETADQVVRIVALTDDISKRMVEMNQISEKNNNDIRKINSEAASFKTMNSGS</sequence>
<dbReference type="AlphaFoldDB" id="A0AAJ1IBT3"/>
<comment type="subcellular location">
    <subcellularLocation>
        <location evidence="1">Cell membrane</location>
        <topology evidence="1">Multi-pass membrane protein</topology>
    </subcellularLocation>
</comment>
<evidence type="ECO:0000256" key="1">
    <source>
        <dbReference type="ARBA" id="ARBA00004651"/>
    </source>
</evidence>
<dbReference type="GO" id="GO:0005886">
    <property type="term" value="C:plasma membrane"/>
    <property type="evidence" value="ECO:0007669"/>
    <property type="project" value="UniProtKB-SubCell"/>
</dbReference>
<comment type="caution">
    <text evidence="10">The sequence shown here is derived from an EMBL/GenBank/DDBJ whole genome shotgun (WGS) entry which is preliminary data.</text>
</comment>
<dbReference type="Gene3D" id="3.30.450.20">
    <property type="entry name" value="PAS domain"/>
    <property type="match status" value="1"/>
</dbReference>
<dbReference type="Pfam" id="PF17200">
    <property type="entry name" value="sCache_2"/>
    <property type="match status" value="1"/>
</dbReference>
<keyword evidence="2" id="KW-1003">Cell membrane</keyword>